<accession>A0A645AY04</accession>
<dbReference type="AlphaFoldDB" id="A0A645AY04"/>
<proteinExistence type="predicted"/>
<sequence>MFGCSGILCTPYLTPEQLTSHFEPFVGHVCERTAVEELGILCPVVVKDSKVQFIAAKFGHQPVLYKIVISVVYVIERTLSAGQ</sequence>
<organism evidence="1">
    <name type="scientific">bioreactor metagenome</name>
    <dbReference type="NCBI Taxonomy" id="1076179"/>
    <lineage>
        <taxon>unclassified sequences</taxon>
        <taxon>metagenomes</taxon>
        <taxon>ecological metagenomes</taxon>
    </lineage>
</organism>
<evidence type="ECO:0000313" key="1">
    <source>
        <dbReference type="EMBL" id="MPM58047.1"/>
    </source>
</evidence>
<name>A0A645AY04_9ZZZZ</name>
<gene>
    <name evidence="1" type="ORF">SDC9_104876</name>
</gene>
<reference evidence="1" key="1">
    <citation type="submission" date="2019-08" db="EMBL/GenBank/DDBJ databases">
        <authorList>
            <person name="Kucharzyk K."/>
            <person name="Murdoch R.W."/>
            <person name="Higgins S."/>
            <person name="Loffler F."/>
        </authorList>
    </citation>
    <scope>NUCLEOTIDE SEQUENCE</scope>
</reference>
<dbReference type="EMBL" id="VSSQ01016573">
    <property type="protein sequence ID" value="MPM58047.1"/>
    <property type="molecule type" value="Genomic_DNA"/>
</dbReference>
<protein>
    <submittedName>
        <fullName evidence="1">Uncharacterized protein</fullName>
    </submittedName>
</protein>
<comment type="caution">
    <text evidence="1">The sequence shown here is derived from an EMBL/GenBank/DDBJ whole genome shotgun (WGS) entry which is preliminary data.</text>
</comment>